<dbReference type="PROSITE" id="PS51662">
    <property type="entry name" value="BP_PHYTASE"/>
    <property type="match status" value="2"/>
</dbReference>
<dbReference type="InterPro" id="IPR003431">
    <property type="entry name" value="B-propeller_Phytase"/>
</dbReference>
<dbReference type="RefSeq" id="WP_071360738.1">
    <property type="nucleotide sequence ID" value="NZ_JRYB01000001.1"/>
</dbReference>
<proteinExistence type="predicted"/>
<dbReference type="Gene3D" id="2.120.10.30">
    <property type="entry name" value="TolB, C-terminal domain"/>
    <property type="match status" value="2"/>
</dbReference>
<feature type="signal peptide" evidence="1">
    <location>
        <begin position="1"/>
        <end position="23"/>
    </location>
</feature>
<feature type="chain" id="PRO_5010255165" evidence="1">
    <location>
        <begin position="24"/>
        <end position="613"/>
    </location>
</feature>
<dbReference type="EMBL" id="JRYB01000001">
    <property type="protein sequence ID" value="OIJ41966.1"/>
    <property type="molecule type" value="Genomic_DNA"/>
</dbReference>
<accession>A0A1S2NA55</accession>
<dbReference type="Proteomes" id="UP000180246">
    <property type="component" value="Unassembled WGS sequence"/>
</dbReference>
<dbReference type="AlphaFoldDB" id="A0A1S2NA55"/>
<sequence>MKKIVSPIVALIVLAALHGAATAAPQVAKAPLDADELAALPGGAWLALDKRGLRLVGADGIDRTTLALRGERLDLRPDVHPSSGGALAVLVDSNLEQAQPMRIDLAAGTLTRLPAIPSAGFGIEAACMYRDAQNLDHVFLVGADGQAQQWLLGEPHRLVRRLALPTGVEHCRVDDAYATLFVAEEGMGLWAYGADAEGPSARTPVALRTPYGKLKGEIQGLAALPGGVAALGENGELLGWRRAGAAWQALPARALGAKQLVALGGGSLMVQTKKGWQSPALAWKAGSAPPRSLPIVMPRMQTAPVAQMGDAADDPAIWVNPLDASKSRILGSNKKQGLLVYDLDGRQTQFLASGRLNNVDVRQDLRFEGQRVDLALATQRDEQAMVLYTIDAGGELAEAARLPTGLGDIYGTCLYRTPEGGLDAFVNDKDGRYEHWQITRSGGKYGARLARQFRVATQPEGCVADDRSGLLFVGEEDKALWVTSARADQPAKLEMVMPVGEWLHDDIEGMGIYHGDKRSYLVVSSQGNSSYVVFDAAPPFKVRGAFRVGMDPVAGIDGASETDGLEVSSANFGGPYTRGMLVVHDGFKRMPEGAQNYKAVAWDDVAKALKLED</sequence>
<organism evidence="3 4">
    <name type="scientific">Massilia timonae</name>
    <dbReference type="NCBI Taxonomy" id="47229"/>
    <lineage>
        <taxon>Bacteria</taxon>
        <taxon>Pseudomonadati</taxon>
        <taxon>Pseudomonadota</taxon>
        <taxon>Betaproteobacteria</taxon>
        <taxon>Burkholderiales</taxon>
        <taxon>Oxalobacteraceae</taxon>
        <taxon>Telluria group</taxon>
        <taxon>Massilia</taxon>
    </lineage>
</organism>
<dbReference type="Pfam" id="PF02333">
    <property type="entry name" value="Phytase"/>
    <property type="match status" value="1"/>
</dbReference>
<gene>
    <name evidence="3" type="ORF">LO55_1121</name>
</gene>
<evidence type="ECO:0000313" key="4">
    <source>
        <dbReference type="Proteomes" id="UP000180246"/>
    </source>
</evidence>
<protein>
    <submittedName>
        <fullName evidence="3">Phytase family protein</fullName>
    </submittedName>
</protein>
<keyword evidence="1" id="KW-0732">Signal</keyword>
<dbReference type="SUPFAM" id="SSF50956">
    <property type="entry name" value="Thermostable phytase (3-phytase)"/>
    <property type="match status" value="2"/>
</dbReference>
<dbReference type="InterPro" id="IPR011042">
    <property type="entry name" value="6-blade_b-propeller_TolB-like"/>
</dbReference>
<dbReference type="GO" id="GO:0016158">
    <property type="term" value="F:inositol hexakisphosphate 3-phosphatase activity"/>
    <property type="evidence" value="ECO:0007669"/>
    <property type="project" value="InterPro"/>
</dbReference>
<comment type="caution">
    <text evidence="3">The sequence shown here is derived from an EMBL/GenBank/DDBJ whole genome shotgun (WGS) entry which is preliminary data.</text>
</comment>
<feature type="domain" description="BPP" evidence="2">
    <location>
        <begin position="13"/>
        <end position="283"/>
    </location>
</feature>
<name>A0A1S2NA55_9BURK</name>
<evidence type="ECO:0000313" key="3">
    <source>
        <dbReference type="EMBL" id="OIJ41966.1"/>
    </source>
</evidence>
<evidence type="ECO:0000256" key="1">
    <source>
        <dbReference type="SAM" id="SignalP"/>
    </source>
</evidence>
<evidence type="ECO:0000259" key="2">
    <source>
        <dbReference type="PROSITE" id="PS51662"/>
    </source>
</evidence>
<reference evidence="3 4" key="1">
    <citation type="submission" date="2014-10" db="EMBL/GenBank/DDBJ databases">
        <authorList>
            <person name="Seo M.-J."/>
            <person name="Seok Y.J."/>
            <person name="Cha I.-T."/>
        </authorList>
    </citation>
    <scope>NUCLEOTIDE SEQUENCE [LARGE SCALE GENOMIC DNA]</scope>
    <source>
        <strain evidence="3 4">NEU</strain>
    </source>
</reference>
<feature type="domain" description="BPP" evidence="2">
    <location>
        <begin position="286"/>
        <end position="609"/>
    </location>
</feature>